<dbReference type="Proteomes" id="UP000016924">
    <property type="component" value="Unassembled WGS sequence"/>
</dbReference>
<feature type="region of interest" description="Disordered" evidence="1">
    <location>
        <begin position="35"/>
        <end position="64"/>
    </location>
</feature>
<keyword evidence="2" id="KW-1133">Transmembrane helix</keyword>
<dbReference type="HOGENOM" id="CLU_111638_0_0_1"/>
<keyword evidence="2" id="KW-0812">Transmembrane</keyword>
<proteinExistence type="predicted"/>
<dbReference type="RefSeq" id="XP_007780247.1">
    <property type="nucleotide sequence ID" value="XM_007782057.1"/>
</dbReference>
<evidence type="ECO:0000313" key="4">
    <source>
        <dbReference type="Proteomes" id="UP000016924"/>
    </source>
</evidence>
<gene>
    <name evidence="3" type="ORF">W97_04164</name>
</gene>
<dbReference type="OMA" id="KRGCAFF"/>
<sequence>MSPTEKTTFGASVEPVTPIKTTTHLNLTTPLSIESLSPSASHSPNVPSSPVTPISAHDPSNPFSAFYSHPTTRRSLEQQAASSKTQLDVYAHDLEAGSGLLPPPPLSTITTQHTLPKSSIEGRPKECTVWPSKQTLREKAHEERCQTGNPVVRRWRNMDNRQRLWFKILIALLVIAAAVGIGIGISRAVGGGVWAGQGKSKEIPSAR</sequence>
<keyword evidence="2" id="KW-0472">Membrane</keyword>
<dbReference type="eggNOG" id="ENOG502SG6B">
    <property type="taxonomic scope" value="Eukaryota"/>
</dbReference>
<protein>
    <submittedName>
        <fullName evidence="3">Uncharacterized protein</fullName>
    </submittedName>
</protein>
<accession>R7YSQ2</accession>
<name>R7YSQ2_CONA1</name>
<reference evidence="4" key="1">
    <citation type="submission" date="2012-06" db="EMBL/GenBank/DDBJ databases">
        <title>The genome sequence of Coniosporium apollinis CBS 100218.</title>
        <authorList>
            <consortium name="The Broad Institute Genome Sequencing Platform"/>
            <person name="Cuomo C."/>
            <person name="Gorbushina A."/>
            <person name="Noack S."/>
            <person name="Walker B."/>
            <person name="Young S.K."/>
            <person name="Zeng Q."/>
            <person name="Gargeya S."/>
            <person name="Fitzgerald M."/>
            <person name="Haas B."/>
            <person name="Abouelleil A."/>
            <person name="Alvarado L."/>
            <person name="Arachchi H.M."/>
            <person name="Berlin A.M."/>
            <person name="Chapman S.B."/>
            <person name="Goldberg J."/>
            <person name="Griggs A."/>
            <person name="Gujja S."/>
            <person name="Hansen M."/>
            <person name="Howarth C."/>
            <person name="Imamovic A."/>
            <person name="Larimer J."/>
            <person name="McCowan C."/>
            <person name="Montmayeur A."/>
            <person name="Murphy C."/>
            <person name="Neiman D."/>
            <person name="Pearson M."/>
            <person name="Priest M."/>
            <person name="Roberts A."/>
            <person name="Saif S."/>
            <person name="Shea T."/>
            <person name="Sisk P."/>
            <person name="Sykes S."/>
            <person name="Wortman J."/>
            <person name="Nusbaum C."/>
            <person name="Birren B."/>
        </authorList>
    </citation>
    <scope>NUCLEOTIDE SEQUENCE [LARGE SCALE GENOMIC DNA]</scope>
    <source>
        <strain evidence="4">CBS 100218</strain>
    </source>
</reference>
<evidence type="ECO:0000313" key="3">
    <source>
        <dbReference type="EMBL" id="EON64930.1"/>
    </source>
</evidence>
<feature type="transmembrane region" description="Helical" evidence="2">
    <location>
        <begin position="164"/>
        <end position="185"/>
    </location>
</feature>
<keyword evidence="4" id="KW-1185">Reference proteome</keyword>
<evidence type="ECO:0000256" key="2">
    <source>
        <dbReference type="SAM" id="Phobius"/>
    </source>
</evidence>
<feature type="compositionally biased region" description="Polar residues" evidence="1">
    <location>
        <begin position="35"/>
        <end position="52"/>
    </location>
</feature>
<evidence type="ECO:0000256" key="1">
    <source>
        <dbReference type="SAM" id="MobiDB-lite"/>
    </source>
</evidence>
<dbReference type="AlphaFoldDB" id="R7YSQ2"/>
<dbReference type="OrthoDB" id="5387214at2759"/>
<dbReference type="GeneID" id="19901475"/>
<dbReference type="EMBL" id="JH767571">
    <property type="protein sequence ID" value="EON64930.1"/>
    <property type="molecule type" value="Genomic_DNA"/>
</dbReference>
<organism evidence="3 4">
    <name type="scientific">Coniosporium apollinis (strain CBS 100218)</name>
    <name type="common">Rock-inhabiting black yeast</name>
    <dbReference type="NCBI Taxonomy" id="1168221"/>
    <lineage>
        <taxon>Eukaryota</taxon>
        <taxon>Fungi</taxon>
        <taxon>Dikarya</taxon>
        <taxon>Ascomycota</taxon>
        <taxon>Pezizomycotina</taxon>
        <taxon>Dothideomycetes</taxon>
        <taxon>Dothideomycetes incertae sedis</taxon>
        <taxon>Coniosporium</taxon>
    </lineage>
</organism>